<proteinExistence type="predicted"/>
<reference evidence="1 2" key="1">
    <citation type="submission" date="2013-05" db="EMBL/GenBank/DDBJ databases">
        <title>Between feast and famine: a lifestyle of most important marine PAH-degrading bacterium Cycloclasticus sp. 7ME.</title>
        <authorList>
            <person name="Yakimov M.M."/>
            <person name="Messina E."/>
            <person name="Genovese M."/>
            <person name="Denaro R."/>
            <person name="Crisafi F."/>
            <person name="Russo D."/>
            <person name="Cappello S."/>
            <person name="Santisi S."/>
            <person name="Smedile F."/>
            <person name="Golyshina O.V."/>
            <person name="Tran H."/>
            <person name="Pieper D.H."/>
            <person name="Golyshin P.N."/>
            <person name="Giuliano L."/>
        </authorList>
    </citation>
    <scope>NUCLEOTIDE SEQUENCE [LARGE SCALE GENOMIC DNA]</scope>
    <source>
        <strain evidence="1 2">78-ME</strain>
    </source>
</reference>
<evidence type="ECO:0000313" key="1">
    <source>
        <dbReference type="EMBL" id="AGS39417.1"/>
    </source>
</evidence>
<reference evidence="2" key="2">
    <citation type="journal article" date="2016" name="Environ. Microbiol. Rep.">
        <title>Analysis of defence systems and a conjugative IncP-1 plasmid in the marine polyaromatic hydrocarbons-degrading bacterium Cycloclasticus sp. 78-ME.</title>
        <authorList>
            <person name="Yakimov M.M."/>
            <person name="Crisafi F."/>
            <person name="Messina E."/>
            <person name="Smedile F."/>
            <person name="Lopatina A."/>
            <person name="Denaro R."/>
            <person name="Pieper D.H."/>
            <person name="Golyshin P.N."/>
            <person name="Giuliano L."/>
        </authorList>
    </citation>
    <scope>NUCLEOTIDE SEQUENCE [LARGE SCALE GENOMIC DNA]</scope>
    <source>
        <strain evidence="2">78-ME</strain>
    </source>
</reference>
<name>S5TF25_9GAMM</name>
<organism evidence="1 2">
    <name type="scientific">Cycloclasticus zancles 78-ME</name>
    <dbReference type="NCBI Taxonomy" id="1198232"/>
    <lineage>
        <taxon>Bacteria</taxon>
        <taxon>Pseudomonadati</taxon>
        <taxon>Pseudomonadota</taxon>
        <taxon>Gammaproteobacteria</taxon>
        <taxon>Thiotrichales</taxon>
        <taxon>Piscirickettsiaceae</taxon>
        <taxon>Cycloclasticus</taxon>
    </lineage>
</organism>
<dbReference type="PATRIC" id="fig|1198232.3.peg.1087"/>
<keyword evidence="2" id="KW-1185">Reference proteome</keyword>
<dbReference type="AlphaFoldDB" id="S5TF25"/>
<dbReference type="Proteomes" id="UP000015380">
    <property type="component" value="Chromosome"/>
</dbReference>
<gene>
    <name evidence="1" type="ORF">CYCME_1086</name>
</gene>
<dbReference type="HOGENOM" id="CLU_3042587_0_0_6"/>
<dbReference type="KEGG" id="cza:CYCME_1086"/>
<protein>
    <submittedName>
        <fullName evidence="1">Uncharacterized protein</fullName>
    </submittedName>
</protein>
<sequence>MESFVVLREIEKENLDGIKQKLATLKSKIVQRSFSANELRGHTTAFIEDLQQPY</sequence>
<dbReference type="EMBL" id="CP005996">
    <property type="protein sequence ID" value="AGS39417.1"/>
    <property type="molecule type" value="Genomic_DNA"/>
</dbReference>
<evidence type="ECO:0000313" key="2">
    <source>
        <dbReference type="Proteomes" id="UP000015380"/>
    </source>
</evidence>
<accession>S5TF25</accession>